<reference evidence="3" key="1">
    <citation type="submission" date="2015-02" db="EMBL/GenBank/DDBJ databases">
        <title>Genome sequencing for Strongylocentrotus purpuratus.</title>
        <authorList>
            <person name="Murali S."/>
            <person name="Liu Y."/>
            <person name="Vee V."/>
            <person name="English A."/>
            <person name="Wang M."/>
            <person name="Skinner E."/>
            <person name="Han Y."/>
            <person name="Muzny D.M."/>
            <person name="Worley K.C."/>
            <person name="Gibbs R.A."/>
        </authorList>
    </citation>
    <scope>NUCLEOTIDE SEQUENCE</scope>
</reference>
<dbReference type="PANTHER" id="PTHR46270:SF5">
    <property type="entry name" value="ADP-RIBOSYL CYCLASE_CYCLIC ADP-RIBOSE HYDROLASE"/>
    <property type="match status" value="1"/>
</dbReference>
<proteinExistence type="predicted"/>
<keyword evidence="3" id="KW-1185">Reference proteome</keyword>
<dbReference type="AlphaFoldDB" id="A0A7M7PD88"/>
<feature type="region of interest" description="Disordered" evidence="1">
    <location>
        <begin position="76"/>
        <end position="104"/>
    </location>
</feature>
<accession>A0A7M7PD88</accession>
<protein>
    <submittedName>
        <fullName evidence="2">Uncharacterized protein</fullName>
    </submittedName>
</protein>
<dbReference type="GeneID" id="115927668"/>
<organism evidence="2 3">
    <name type="scientific">Strongylocentrotus purpuratus</name>
    <name type="common">Purple sea urchin</name>
    <dbReference type="NCBI Taxonomy" id="7668"/>
    <lineage>
        <taxon>Eukaryota</taxon>
        <taxon>Metazoa</taxon>
        <taxon>Echinodermata</taxon>
        <taxon>Eleutherozoa</taxon>
        <taxon>Echinozoa</taxon>
        <taxon>Echinoidea</taxon>
        <taxon>Euechinoidea</taxon>
        <taxon>Echinacea</taxon>
        <taxon>Camarodonta</taxon>
        <taxon>Echinidea</taxon>
        <taxon>Strongylocentrotidae</taxon>
        <taxon>Strongylocentrotus</taxon>
    </lineage>
</organism>
<evidence type="ECO:0000256" key="1">
    <source>
        <dbReference type="SAM" id="MobiDB-lite"/>
    </source>
</evidence>
<reference evidence="2" key="2">
    <citation type="submission" date="2021-01" db="UniProtKB">
        <authorList>
            <consortium name="EnsemblMetazoa"/>
        </authorList>
    </citation>
    <scope>IDENTIFICATION</scope>
</reference>
<name>A0A7M7PD88_STRPU</name>
<dbReference type="RefSeq" id="XP_030849680.1">
    <property type="nucleotide sequence ID" value="XM_030993820.1"/>
</dbReference>
<dbReference type="InParanoid" id="A0A7M7PD88"/>
<evidence type="ECO:0000313" key="3">
    <source>
        <dbReference type="Proteomes" id="UP000007110"/>
    </source>
</evidence>
<evidence type="ECO:0000313" key="2">
    <source>
        <dbReference type="EnsemblMetazoa" id="XP_030849680"/>
    </source>
</evidence>
<feature type="compositionally biased region" description="Pro residues" evidence="1">
    <location>
        <begin position="83"/>
        <end position="97"/>
    </location>
</feature>
<sequence length="173" mass="18944">MSPDRPGPKPKSEASYAYECKKKIIPVKVSNDFKASGWLGGITAGKIYYMVQQAELVPEVLTSIIEKEFAVQKETVQNVTAAPGPPSPEQEPKPPPVESEVPGWDSKKVQDWLAANSVTTRNKALKTLNGTQLLQLKKLLITAPQAFYQSMKDDLKVPLIDVLSLAAALEKLN</sequence>
<dbReference type="Proteomes" id="UP000007110">
    <property type="component" value="Unassembled WGS sequence"/>
</dbReference>
<dbReference type="EnsemblMetazoa" id="XM_030993820">
    <property type="protein sequence ID" value="XP_030849680"/>
    <property type="gene ID" value="LOC115927668"/>
</dbReference>
<dbReference type="PANTHER" id="PTHR46270">
    <property type="entry name" value="ARMADILLO-TYPE FOLD-RELATED"/>
    <property type="match status" value="1"/>
</dbReference>
<dbReference type="KEGG" id="spu:115927668"/>